<evidence type="ECO:0000313" key="2">
    <source>
        <dbReference type="EMBL" id="TDL19077.1"/>
    </source>
</evidence>
<feature type="compositionally biased region" description="Basic residues" evidence="1">
    <location>
        <begin position="1"/>
        <end position="11"/>
    </location>
</feature>
<reference evidence="2 3" key="1">
    <citation type="submission" date="2018-06" db="EMBL/GenBank/DDBJ databases">
        <title>A transcriptomic atlas of mushroom development highlights an independent origin of complex multicellularity.</title>
        <authorList>
            <consortium name="DOE Joint Genome Institute"/>
            <person name="Krizsan K."/>
            <person name="Almasi E."/>
            <person name="Merenyi Z."/>
            <person name="Sahu N."/>
            <person name="Viragh M."/>
            <person name="Koszo T."/>
            <person name="Mondo S."/>
            <person name="Kiss B."/>
            <person name="Balint B."/>
            <person name="Kues U."/>
            <person name="Barry K."/>
            <person name="Hegedus J.C."/>
            <person name="Henrissat B."/>
            <person name="Johnson J."/>
            <person name="Lipzen A."/>
            <person name="Ohm R."/>
            <person name="Nagy I."/>
            <person name="Pangilinan J."/>
            <person name="Yan J."/>
            <person name="Xiong Y."/>
            <person name="Grigoriev I.V."/>
            <person name="Hibbett D.S."/>
            <person name="Nagy L.G."/>
        </authorList>
    </citation>
    <scope>NUCLEOTIDE SEQUENCE [LARGE SCALE GENOMIC DNA]</scope>
    <source>
        <strain evidence="2 3">SZMC22713</strain>
    </source>
</reference>
<evidence type="ECO:0000313" key="3">
    <source>
        <dbReference type="Proteomes" id="UP000294933"/>
    </source>
</evidence>
<feature type="region of interest" description="Disordered" evidence="1">
    <location>
        <begin position="1"/>
        <end position="22"/>
    </location>
</feature>
<dbReference type="AlphaFoldDB" id="A0A4Y7PUJ3"/>
<accession>A0A4Y7PUJ3</accession>
<dbReference type="Proteomes" id="UP000294933">
    <property type="component" value="Unassembled WGS sequence"/>
</dbReference>
<sequence>MQASFSRHRRNPNANGDIFLKDETDYNKRRSEKGNVGSMQIPYGSEKNCQVQDGWGLVAGGSIPSKAICRWSYRCAIRAYIPATRGHRSDAIVCINGGMESFENSFRYLCGLNC</sequence>
<organism evidence="2 3">
    <name type="scientific">Rickenella mellea</name>
    <dbReference type="NCBI Taxonomy" id="50990"/>
    <lineage>
        <taxon>Eukaryota</taxon>
        <taxon>Fungi</taxon>
        <taxon>Dikarya</taxon>
        <taxon>Basidiomycota</taxon>
        <taxon>Agaricomycotina</taxon>
        <taxon>Agaricomycetes</taxon>
        <taxon>Hymenochaetales</taxon>
        <taxon>Rickenellaceae</taxon>
        <taxon>Rickenella</taxon>
    </lineage>
</organism>
<gene>
    <name evidence="2" type="ORF">BD410DRAFT_449526</name>
</gene>
<dbReference type="VEuPathDB" id="FungiDB:BD410DRAFT_449526"/>
<dbReference type="EMBL" id="ML170200">
    <property type="protein sequence ID" value="TDL19077.1"/>
    <property type="molecule type" value="Genomic_DNA"/>
</dbReference>
<proteinExistence type="predicted"/>
<evidence type="ECO:0000256" key="1">
    <source>
        <dbReference type="SAM" id="MobiDB-lite"/>
    </source>
</evidence>
<name>A0A4Y7PUJ3_9AGAM</name>
<protein>
    <submittedName>
        <fullName evidence="2">Uncharacterized protein</fullName>
    </submittedName>
</protein>
<keyword evidence="3" id="KW-1185">Reference proteome</keyword>